<dbReference type="RefSeq" id="WP_310423864.1">
    <property type="nucleotide sequence ID" value="NZ_JAVDYC010000001.1"/>
</dbReference>
<dbReference type="AlphaFoldDB" id="A0AAE3ZY53"/>
<dbReference type="EMBL" id="JAVDYC010000001">
    <property type="protein sequence ID" value="MDR7327062.1"/>
    <property type="molecule type" value="Genomic_DNA"/>
</dbReference>
<organism evidence="1 2">
    <name type="scientific">Catenuloplanes niger</name>
    <dbReference type="NCBI Taxonomy" id="587534"/>
    <lineage>
        <taxon>Bacteria</taxon>
        <taxon>Bacillati</taxon>
        <taxon>Actinomycetota</taxon>
        <taxon>Actinomycetes</taxon>
        <taxon>Micromonosporales</taxon>
        <taxon>Micromonosporaceae</taxon>
        <taxon>Catenuloplanes</taxon>
    </lineage>
</organism>
<proteinExistence type="predicted"/>
<evidence type="ECO:0000313" key="1">
    <source>
        <dbReference type="EMBL" id="MDR7327062.1"/>
    </source>
</evidence>
<gene>
    <name evidence="1" type="ORF">J2S44_007312</name>
</gene>
<comment type="caution">
    <text evidence="1">The sequence shown here is derived from an EMBL/GenBank/DDBJ whole genome shotgun (WGS) entry which is preliminary data.</text>
</comment>
<accession>A0AAE3ZY53</accession>
<evidence type="ECO:0000313" key="2">
    <source>
        <dbReference type="Proteomes" id="UP001183629"/>
    </source>
</evidence>
<name>A0AAE3ZY53_9ACTN</name>
<protein>
    <submittedName>
        <fullName evidence="1">Uncharacterized protein</fullName>
    </submittedName>
</protein>
<keyword evidence="2" id="KW-1185">Reference proteome</keyword>
<sequence>MLADTDPVVPYLHGDLPGDAALALVRPLGDAHADPAFETLARIPTVSGPEASPVVGAALRHAFPAGPVTPGTAPADLTPSQRHRTGAVFADMIHRYGLPATPAALPDLCGSG</sequence>
<dbReference type="Proteomes" id="UP001183629">
    <property type="component" value="Unassembled WGS sequence"/>
</dbReference>
<reference evidence="1 2" key="1">
    <citation type="submission" date="2023-07" db="EMBL/GenBank/DDBJ databases">
        <title>Sequencing the genomes of 1000 actinobacteria strains.</title>
        <authorList>
            <person name="Klenk H.-P."/>
        </authorList>
    </citation>
    <scope>NUCLEOTIDE SEQUENCE [LARGE SCALE GENOMIC DNA]</scope>
    <source>
        <strain evidence="1 2">DSM 44711</strain>
    </source>
</reference>